<evidence type="ECO:0000313" key="6">
    <source>
        <dbReference type="Proteomes" id="UP001492380"/>
    </source>
</evidence>
<dbReference type="Proteomes" id="UP001492380">
    <property type="component" value="Unassembled WGS sequence"/>
</dbReference>
<sequence length="611" mass="64840">MVPLIAPLALSLLPLIGVSVSASASALVSAPTTDPTIFNTTSSSAIAFDKTHNTTYLGVTVDGVEKFLGIPYGLPTNGTRRFANPEPVPVRAGSVVDATDYGHACPQPDVSAYSFGKNVSQGEDCLWLKVARPAGVKEGDRLPVMVYIYGGSLFSGNINDPTADPGGLIQQSVDNGLPVVYVAMNYRLNIFGFALSDALKQDNSLNVGMKDQRLALEWVQENIGHFGGDPSRVTIFGQSSGGLSVGIQVLAYGGSRPAPFTGAIMESTALEPTSSSNLSSTAFASIAAALNCTTTSSNGTVSADSAATIACLRAVPWETLLAAAVAQAATSTGDGDIWLPTVDNDFLPAKQSELVRRGAFASNISMMAGWTQDDATLFLPTTNITTTQAVRDFLHSYWPGLTDATVERLVELYPADEFSPNVTAGLPADFYRAARVFRDILLVCPALLLGEAVRDKHLLSTNNSTPPPVYYYVQNQTLTEAWEASIGYPGRGVIHTSELPYVFANFTPFVAKSPATIRPSSADYALLRQTSRSWSSFAWFGAPSVEGRDTLPGWTGAYAEASGTHVYVIGGPAPGLSALEGEGARDVVGDQRLGERCRFLNSEEVVEELQY</sequence>
<dbReference type="PANTHER" id="PTHR11559">
    <property type="entry name" value="CARBOXYLESTERASE"/>
    <property type="match status" value="1"/>
</dbReference>
<proteinExistence type="inferred from homology"/>
<evidence type="ECO:0000256" key="1">
    <source>
        <dbReference type="ARBA" id="ARBA00005964"/>
    </source>
</evidence>
<evidence type="ECO:0000259" key="4">
    <source>
        <dbReference type="Pfam" id="PF00135"/>
    </source>
</evidence>
<name>A0ABR1YAZ3_9PEZI</name>
<comment type="similarity">
    <text evidence="1 3">Belongs to the type-B carboxylesterase/lipase family.</text>
</comment>
<feature type="signal peptide" evidence="3">
    <location>
        <begin position="1"/>
        <end position="22"/>
    </location>
</feature>
<dbReference type="InterPro" id="IPR002018">
    <property type="entry name" value="CarbesteraseB"/>
</dbReference>
<dbReference type="PROSITE" id="PS00122">
    <property type="entry name" value="CARBOXYLESTERASE_B_1"/>
    <property type="match status" value="1"/>
</dbReference>
<dbReference type="EC" id="3.1.1.-" evidence="3"/>
<feature type="chain" id="PRO_5045001507" description="Carboxylic ester hydrolase" evidence="3">
    <location>
        <begin position="23"/>
        <end position="611"/>
    </location>
</feature>
<dbReference type="Gene3D" id="3.40.50.1820">
    <property type="entry name" value="alpha/beta hydrolase"/>
    <property type="match status" value="1"/>
</dbReference>
<evidence type="ECO:0000256" key="2">
    <source>
        <dbReference type="ARBA" id="ARBA00022801"/>
    </source>
</evidence>
<organism evidence="5 6">
    <name type="scientific">Phyllosticta capitalensis</name>
    <dbReference type="NCBI Taxonomy" id="121624"/>
    <lineage>
        <taxon>Eukaryota</taxon>
        <taxon>Fungi</taxon>
        <taxon>Dikarya</taxon>
        <taxon>Ascomycota</taxon>
        <taxon>Pezizomycotina</taxon>
        <taxon>Dothideomycetes</taxon>
        <taxon>Dothideomycetes incertae sedis</taxon>
        <taxon>Botryosphaeriales</taxon>
        <taxon>Phyllostictaceae</taxon>
        <taxon>Phyllosticta</taxon>
    </lineage>
</organism>
<keyword evidence="2 3" id="KW-0378">Hydrolase</keyword>
<gene>
    <name evidence="5" type="ORF">HDK90DRAFT_100731</name>
</gene>
<reference evidence="5 6" key="1">
    <citation type="submission" date="2024-04" db="EMBL/GenBank/DDBJ databases">
        <title>Phyllosticta paracitricarpa is synonymous to the EU quarantine fungus P. citricarpa based on phylogenomic analyses.</title>
        <authorList>
            <consortium name="Lawrence Berkeley National Laboratory"/>
            <person name="Van Ingen-Buijs V.A."/>
            <person name="Van Westerhoven A.C."/>
            <person name="Haridas S."/>
            <person name="Skiadas P."/>
            <person name="Martin F."/>
            <person name="Groenewald J.Z."/>
            <person name="Crous P.W."/>
            <person name="Seidl M.F."/>
        </authorList>
    </citation>
    <scope>NUCLEOTIDE SEQUENCE [LARGE SCALE GENOMIC DNA]</scope>
    <source>
        <strain evidence="5 6">CBS 123374</strain>
    </source>
</reference>
<dbReference type="InterPro" id="IPR029058">
    <property type="entry name" value="AB_hydrolase_fold"/>
</dbReference>
<protein>
    <recommendedName>
        <fullName evidence="3">Carboxylic ester hydrolase</fullName>
        <ecNumber evidence="3">3.1.1.-</ecNumber>
    </recommendedName>
</protein>
<keyword evidence="3" id="KW-0732">Signal</keyword>
<comment type="caution">
    <text evidence="5">The sequence shown here is derived from an EMBL/GenBank/DDBJ whole genome shotgun (WGS) entry which is preliminary data.</text>
</comment>
<dbReference type="Pfam" id="PF00135">
    <property type="entry name" value="COesterase"/>
    <property type="match status" value="1"/>
</dbReference>
<evidence type="ECO:0000313" key="5">
    <source>
        <dbReference type="EMBL" id="KAK8223712.1"/>
    </source>
</evidence>
<dbReference type="InterPro" id="IPR050309">
    <property type="entry name" value="Type-B_Carboxylest/Lipase"/>
</dbReference>
<dbReference type="InterPro" id="IPR019826">
    <property type="entry name" value="Carboxylesterase_B_AS"/>
</dbReference>
<accession>A0ABR1YAZ3</accession>
<evidence type="ECO:0000256" key="3">
    <source>
        <dbReference type="RuleBase" id="RU361235"/>
    </source>
</evidence>
<dbReference type="SUPFAM" id="SSF53474">
    <property type="entry name" value="alpha/beta-Hydrolases"/>
    <property type="match status" value="1"/>
</dbReference>
<feature type="domain" description="Carboxylesterase type B" evidence="4">
    <location>
        <begin position="63"/>
        <end position="555"/>
    </location>
</feature>
<dbReference type="EMBL" id="JBBWRZ010000013">
    <property type="protein sequence ID" value="KAK8223712.1"/>
    <property type="molecule type" value="Genomic_DNA"/>
</dbReference>
<keyword evidence="6" id="KW-1185">Reference proteome</keyword>